<evidence type="ECO:0000256" key="8">
    <source>
        <dbReference type="SAM" id="SignalP"/>
    </source>
</evidence>
<protein>
    <submittedName>
        <fullName evidence="10">YIP1 family protein</fullName>
    </submittedName>
</protein>
<feature type="transmembrane region" description="Helical" evidence="7">
    <location>
        <begin position="675"/>
        <end position="698"/>
    </location>
</feature>
<accession>A0ABV5VXI7</accession>
<keyword evidence="3" id="KW-0677">Repeat</keyword>
<feature type="transmembrane region" description="Helical" evidence="7">
    <location>
        <begin position="611"/>
        <end position="636"/>
    </location>
</feature>
<dbReference type="SUPFAM" id="SSF48452">
    <property type="entry name" value="TPR-like"/>
    <property type="match status" value="1"/>
</dbReference>
<dbReference type="CDD" id="cd05819">
    <property type="entry name" value="NHL"/>
    <property type="match status" value="1"/>
</dbReference>
<keyword evidence="5 7" id="KW-0472">Membrane</keyword>
<keyword evidence="2 7" id="KW-0812">Transmembrane</keyword>
<sequence length="716" mass="81005">MKLGSSRRILMLLVLMLAVAALMPLSAFAEVPYWTNSKENQGRLIWTQPAYTPEGIFGKDLTIPDKDKPGTMKASPLQNPKDLFIATNDHIYVADTGNNRIVEFGPNGAFVRYIAIEAKADNPELKPFNKPEGVFVTDTQDIYVADTGNKRVVRLDKNGNYIRQYLKPDSKYIPEAFKYDPTRLVVDKRGFLYIAVLGGYQGLLQLDPEGNFQSFYGANKTIFSPLDAMKRLVYTKQMYANEISKLPGAISSVAVDHDGFMYTTTSGQGIKTEQIKKLSIKGLNLLENKAFGEVRRFDMKFATGGQVTSQLIDLAIDSNGNMTAIDSSYKYINQYDANGNLLFFWAGPSSANTTQLGLMKNPVAVDANSRNDLFLLDGQEGVIQLFRLSEFGAKVNEANKLTLQGRYEESESHWREVLRLNANFSPAILGLAKSAYKQGNYQEALELFKRGDDHKGYSDAYWQIRLQWFQSHFSVLATSLVVAVILLLIGERATRRTKWRLAWKNRRRSKNSFIVQFKHMFYMLKHPLDGFSALRFEQKGGYVGALILLVVAYITLVVMRMFTSFSFNLVDVHRINLLSLLFQYGIIWIGWVVSNYLVSSIYRGEGRFKDVFVGSAYALIPLVLIGIPLTVISTVMTLSEKAIFDFLQNVLYVWTAFMIFWKIQSLQNYSVGETIVNIFLTLVAFMTLAVLALVVLGLSSDLKDFLYEVYQEVRLR</sequence>
<feature type="repeat" description="NHL" evidence="6">
    <location>
        <begin position="126"/>
        <end position="158"/>
    </location>
</feature>
<evidence type="ECO:0000259" key="9">
    <source>
        <dbReference type="Pfam" id="PF04893"/>
    </source>
</evidence>
<dbReference type="InterPro" id="IPR011990">
    <property type="entry name" value="TPR-like_helical_dom_sf"/>
</dbReference>
<evidence type="ECO:0000256" key="7">
    <source>
        <dbReference type="SAM" id="Phobius"/>
    </source>
</evidence>
<feature type="transmembrane region" description="Helical" evidence="7">
    <location>
        <begin position="575"/>
        <end position="599"/>
    </location>
</feature>
<organism evidence="10 11">
    <name type="scientific">Paenibacillus hodogayensis</name>
    <dbReference type="NCBI Taxonomy" id="279208"/>
    <lineage>
        <taxon>Bacteria</taxon>
        <taxon>Bacillati</taxon>
        <taxon>Bacillota</taxon>
        <taxon>Bacilli</taxon>
        <taxon>Bacillales</taxon>
        <taxon>Paenibacillaceae</taxon>
        <taxon>Paenibacillus</taxon>
    </lineage>
</organism>
<evidence type="ECO:0000256" key="6">
    <source>
        <dbReference type="PROSITE-ProRule" id="PRU00504"/>
    </source>
</evidence>
<dbReference type="RefSeq" id="WP_344903036.1">
    <property type="nucleotide sequence ID" value="NZ_BAAAYO010000001.1"/>
</dbReference>
<comment type="subcellular location">
    <subcellularLocation>
        <location evidence="1">Membrane</location>
        <topology evidence="1">Multi-pass membrane protein</topology>
    </subcellularLocation>
</comment>
<dbReference type="InterPro" id="IPR050952">
    <property type="entry name" value="TRIM-NHL_E3_ligases"/>
</dbReference>
<reference evidence="10 11" key="1">
    <citation type="submission" date="2024-09" db="EMBL/GenBank/DDBJ databases">
        <authorList>
            <person name="Sun Q."/>
            <person name="Mori K."/>
        </authorList>
    </citation>
    <scope>NUCLEOTIDE SEQUENCE [LARGE SCALE GENOMIC DNA]</scope>
    <source>
        <strain evidence="10 11">JCM 12520</strain>
    </source>
</reference>
<feature type="transmembrane region" description="Helical" evidence="7">
    <location>
        <begin position="542"/>
        <end position="563"/>
    </location>
</feature>
<feature type="transmembrane region" description="Helical" evidence="7">
    <location>
        <begin position="468"/>
        <end position="490"/>
    </location>
</feature>
<evidence type="ECO:0000256" key="4">
    <source>
        <dbReference type="ARBA" id="ARBA00022989"/>
    </source>
</evidence>
<dbReference type="Gene3D" id="2.120.10.30">
    <property type="entry name" value="TolB, C-terminal domain"/>
    <property type="match status" value="2"/>
</dbReference>
<evidence type="ECO:0000256" key="5">
    <source>
        <dbReference type="ARBA" id="ARBA00023136"/>
    </source>
</evidence>
<dbReference type="SUPFAM" id="SSF101898">
    <property type="entry name" value="NHL repeat"/>
    <property type="match status" value="1"/>
</dbReference>
<evidence type="ECO:0000256" key="3">
    <source>
        <dbReference type="ARBA" id="ARBA00022737"/>
    </source>
</evidence>
<dbReference type="SMART" id="SM00028">
    <property type="entry name" value="TPR"/>
    <property type="match status" value="2"/>
</dbReference>
<feature type="signal peptide" evidence="8">
    <location>
        <begin position="1"/>
        <end position="29"/>
    </location>
</feature>
<gene>
    <name evidence="10" type="ORF">ACFFNY_15000</name>
</gene>
<keyword evidence="8" id="KW-0732">Signal</keyword>
<dbReference type="InterPro" id="IPR011042">
    <property type="entry name" value="6-blade_b-propeller_TolB-like"/>
</dbReference>
<feature type="chain" id="PRO_5047341317" evidence="8">
    <location>
        <begin position="30"/>
        <end position="716"/>
    </location>
</feature>
<dbReference type="InterPro" id="IPR006977">
    <property type="entry name" value="Yip1_dom"/>
</dbReference>
<dbReference type="Pfam" id="PF01436">
    <property type="entry name" value="NHL"/>
    <property type="match status" value="2"/>
</dbReference>
<evidence type="ECO:0000313" key="10">
    <source>
        <dbReference type="EMBL" id="MFB9752870.1"/>
    </source>
</evidence>
<dbReference type="Pfam" id="PF14559">
    <property type="entry name" value="TPR_19"/>
    <property type="match status" value="1"/>
</dbReference>
<dbReference type="Pfam" id="PF04893">
    <property type="entry name" value="Yip1"/>
    <property type="match status" value="1"/>
</dbReference>
<comment type="caution">
    <text evidence="10">The sequence shown here is derived from an EMBL/GenBank/DDBJ whole genome shotgun (WGS) entry which is preliminary data.</text>
</comment>
<feature type="transmembrane region" description="Helical" evidence="7">
    <location>
        <begin position="642"/>
        <end position="663"/>
    </location>
</feature>
<dbReference type="InterPro" id="IPR001258">
    <property type="entry name" value="NHL_repeat"/>
</dbReference>
<dbReference type="PROSITE" id="PS51125">
    <property type="entry name" value="NHL"/>
    <property type="match status" value="1"/>
</dbReference>
<feature type="domain" description="Yip1" evidence="9">
    <location>
        <begin position="522"/>
        <end position="691"/>
    </location>
</feature>
<dbReference type="Proteomes" id="UP001589619">
    <property type="component" value="Unassembled WGS sequence"/>
</dbReference>
<evidence type="ECO:0000313" key="11">
    <source>
        <dbReference type="Proteomes" id="UP001589619"/>
    </source>
</evidence>
<name>A0ABV5VXI7_9BACL</name>
<evidence type="ECO:0000256" key="2">
    <source>
        <dbReference type="ARBA" id="ARBA00022692"/>
    </source>
</evidence>
<dbReference type="PANTHER" id="PTHR24104">
    <property type="entry name" value="E3 UBIQUITIN-PROTEIN LIGASE NHLRC1-RELATED"/>
    <property type="match status" value="1"/>
</dbReference>
<dbReference type="InterPro" id="IPR019734">
    <property type="entry name" value="TPR_rpt"/>
</dbReference>
<dbReference type="EMBL" id="JBHMAG010000012">
    <property type="protein sequence ID" value="MFB9752870.1"/>
    <property type="molecule type" value="Genomic_DNA"/>
</dbReference>
<keyword evidence="4 7" id="KW-1133">Transmembrane helix</keyword>
<evidence type="ECO:0000256" key="1">
    <source>
        <dbReference type="ARBA" id="ARBA00004141"/>
    </source>
</evidence>
<keyword evidence="11" id="KW-1185">Reference proteome</keyword>
<proteinExistence type="predicted"/>
<dbReference type="Gene3D" id="1.25.40.10">
    <property type="entry name" value="Tetratricopeptide repeat domain"/>
    <property type="match status" value="1"/>
</dbReference>